<organism evidence="2 3">
    <name type="scientific">Kribbella steppae</name>
    <dbReference type="NCBI Taxonomy" id="2512223"/>
    <lineage>
        <taxon>Bacteria</taxon>
        <taxon>Bacillati</taxon>
        <taxon>Actinomycetota</taxon>
        <taxon>Actinomycetes</taxon>
        <taxon>Propionibacteriales</taxon>
        <taxon>Kribbellaceae</taxon>
        <taxon>Kribbella</taxon>
    </lineage>
</organism>
<evidence type="ECO:0000256" key="1">
    <source>
        <dbReference type="SAM" id="MobiDB-lite"/>
    </source>
</evidence>
<sequence>MPPAPAHPPDPSTLHHAFERNGPLDWGDNSLSTADIAGLYSTQAARKSLRMLEEAVAVEPRITAQFLAALPPTASPYQLTRRVKSPDSLARKIHNAAVKRKRVPLDDVLRYTALTTSPSELVKTTRHTIDQLTDQGWRVAYAMQSYTDGSRYKGIHAYLAVAGVDRVELQFHSPASAKVKELTTRWYEIERSARASDEERTAARQHCADLSATLWPPPGIENLTMLGGRPVAVNNYSDSRQQLPPADRLQASARPAAEHPSVNKRNDGMMR</sequence>
<comment type="caution">
    <text evidence="2">The sequence shown here is derived from an EMBL/GenBank/DDBJ whole genome shotgun (WGS) entry which is preliminary data.</text>
</comment>
<protein>
    <submittedName>
        <fullName evidence="2">Uncharacterized protein</fullName>
    </submittedName>
</protein>
<dbReference type="AlphaFoldDB" id="A0A4R2HSH2"/>
<name>A0A4R2HSH2_9ACTN</name>
<accession>A0A4R2HSH2</accession>
<evidence type="ECO:0000313" key="3">
    <source>
        <dbReference type="Proteomes" id="UP000294508"/>
    </source>
</evidence>
<reference evidence="2 3" key="1">
    <citation type="journal article" date="2015" name="Stand. Genomic Sci.">
        <title>Genomic Encyclopedia of Bacterial and Archaeal Type Strains, Phase III: the genomes of soil and plant-associated and newly described type strains.</title>
        <authorList>
            <person name="Whitman W.B."/>
            <person name="Woyke T."/>
            <person name="Klenk H.P."/>
            <person name="Zhou Y."/>
            <person name="Lilburn T.G."/>
            <person name="Beck B.J."/>
            <person name="De Vos P."/>
            <person name="Vandamme P."/>
            <person name="Eisen J.A."/>
            <person name="Garrity G."/>
            <person name="Hugenholtz P."/>
            <person name="Kyrpides N.C."/>
        </authorList>
    </citation>
    <scope>NUCLEOTIDE SEQUENCE [LARGE SCALE GENOMIC DNA]</scope>
    <source>
        <strain evidence="2 3">VKM Ac-2572</strain>
    </source>
</reference>
<feature type="region of interest" description="Disordered" evidence="1">
    <location>
        <begin position="234"/>
        <end position="271"/>
    </location>
</feature>
<keyword evidence="3" id="KW-1185">Reference proteome</keyword>
<dbReference type="Proteomes" id="UP000294508">
    <property type="component" value="Unassembled WGS sequence"/>
</dbReference>
<proteinExistence type="predicted"/>
<evidence type="ECO:0000313" key="2">
    <source>
        <dbReference type="EMBL" id="TCO34301.1"/>
    </source>
</evidence>
<gene>
    <name evidence="2" type="ORF">EV652_102367</name>
</gene>
<dbReference type="EMBL" id="SLWN01000002">
    <property type="protein sequence ID" value="TCO34301.1"/>
    <property type="molecule type" value="Genomic_DNA"/>
</dbReference>